<accession>A0A656GJK4</accession>
<gene>
    <name evidence="1" type="ORF">PSYMO_31342</name>
</gene>
<name>A0A656GJK4_PSEA0</name>
<protein>
    <submittedName>
        <fullName evidence="1">Uncharacterized protein</fullName>
    </submittedName>
</protein>
<proteinExistence type="predicted"/>
<dbReference type="Proteomes" id="UP000003465">
    <property type="component" value="Unassembled WGS sequence"/>
</dbReference>
<evidence type="ECO:0000313" key="2">
    <source>
        <dbReference type="Proteomes" id="UP000003465"/>
    </source>
</evidence>
<sequence length="75" mass="8377">MNQSYTQALFQPRNTTAELGLGNPQFAACWRKAEAFDHLNEIKQIIEIKHPATSLSEPRVCSAMASLSIPGFRSR</sequence>
<dbReference type="EMBL" id="AEAG01001503">
    <property type="protein sequence ID" value="EGH25671.1"/>
    <property type="molecule type" value="Genomic_DNA"/>
</dbReference>
<reference evidence="1 2" key="1">
    <citation type="journal article" date="2011" name="PLoS Pathog.">
        <title>Dynamic evolution of pathogenicity revealed by sequencing and comparative genomics of 19 Pseudomonas syringae isolates.</title>
        <authorList>
            <person name="Baltrus D.A."/>
            <person name="Nishimura M.T."/>
            <person name="Romanchuk A."/>
            <person name="Chang J.H."/>
            <person name="Mukhtar M.S."/>
            <person name="Cherkis K."/>
            <person name="Roach J."/>
            <person name="Grant S.R."/>
            <person name="Jones C.D."/>
            <person name="Dangl J.L."/>
        </authorList>
    </citation>
    <scope>NUCLEOTIDE SEQUENCE [LARGE SCALE GENOMIC DNA]</scope>
    <source>
        <strain evidence="1 2">301020</strain>
    </source>
</reference>
<dbReference type="AlphaFoldDB" id="A0A656GJK4"/>
<evidence type="ECO:0000313" key="1">
    <source>
        <dbReference type="EMBL" id="EGH25671.1"/>
    </source>
</evidence>
<comment type="caution">
    <text evidence="1">The sequence shown here is derived from an EMBL/GenBank/DDBJ whole genome shotgun (WGS) entry which is preliminary data.</text>
</comment>
<organism evidence="1 2">
    <name type="scientific">Pseudomonas amygdali pv. mori str. 301020</name>
    <dbReference type="NCBI Taxonomy" id="629261"/>
    <lineage>
        <taxon>Bacteria</taxon>
        <taxon>Pseudomonadati</taxon>
        <taxon>Pseudomonadota</taxon>
        <taxon>Gammaproteobacteria</taxon>
        <taxon>Pseudomonadales</taxon>
        <taxon>Pseudomonadaceae</taxon>
        <taxon>Pseudomonas</taxon>
        <taxon>Pseudomonas amygdali</taxon>
    </lineage>
</organism>
<feature type="non-terminal residue" evidence="1">
    <location>
        <position position="75"/>
    </location>
</feature>